<dbReference type="InterPro" id="IPR015306">
    <property type="entry name" value="Restrct_endonuc_II_PvuII"/>
</dbReference>
<proteinExistence type="predicted"/>
<dbReference type="Gene3D" id="3.40.210.10">
    <property type="entry name" value="PVUII Endonuclease, subunit A"/>
    <property type="match status" value="1"/>
</dbReference>
<keyword evidence="1" id="KW-0540">Nuclease</keyword>
<dbReference type="Proteomes" id="UP000198601">
    <property type="component" value="Unassembled WGS sequence"/>
</dbReference>
<organism evidence="1 2">
    <name type="scientific">Paenibacillus tianmuensis</name>
    <dbReference type="NCBI Taxonomy" id="624147"/>
    <lineage>
        <taxon>Bacteria</taxon>
        <taxon>Bacillati</taxon>
        <taxon>Bacillota</taxon>
        <taxon>Bacilli</taxon>
        <taxon>Bacillales</taxon>
        <taxon>Paenibacillaceae</taxon>
        <taxon>Paenibacillus</taxon>
    </lineage>
</organism>
<name>A0A1G4TZ65_9BACL</name>
<keyword evidence="1" id="KW-0378">Hydrolase</keyword>
<dbReference type="STRING" id="624147.SAMN04487970_10825"/>
<dbReference type="SUPFAM" id="SSF52980">
    <property type="entry name" value="Restriction endonuclease-like"/>
    <property type="match status" value="1"/>
</dbReference>
<dbReference type="Pfam" id="PF09225">
    <property type="entry name" value="Endonuc-PvuII"/>
    <property type="match status" value="1"/>
</dbReference>
<sequence>MALRPKPKKIAHLLDLAKQLQTEANKQNIIHVFDDGGYRELLLVKMFGLTKIPGRHGDDGIDPETGYQYELKTVNLVDTSGNLRLKPGITTCHHVNHEIIERYRNVKGFLIGIFYINDPARIYEIPTEVFEPYYSLWENRLNTEKGLNHINNPKFHFEYVLEHGILHYHNEKYDDFFNTGKNRTWKKGAPAKLDLF</sequence>
<dbReference type="AlphaFoldDB" id="A0A1G4TZ65"/>
<dbReference type="EMBL" id="FMTT01000082">
    <property type="protein sequence ID" value="SCW86713.1"/>
    <property type="molecule type" value="Genomic_DNA"/>
</dbReference>
<dbReference type="InterPro" id="IPR011335">
    <property type="entry name" value="Restrct_endonuc-II-like"/>
</dbReference>
<gene>
    <name evidence="1" type="ORF">SAMN04487970_10825</name>
</gene>
<keyword evidence="1" id="KW-0255">Endonuclease</keyword>
<evidence type="ECO:0000313" key="1">
    <source>
        <dbReference type="EMBL" id="SCW86713.1"/>
    </source>
</evidence>
<dbReference type="RefSeq" id="WP_143007017.1">
    <property type="nucleotide sequence ID" value="NZ_FMTT01000082.1"/>
</dbReference>
<dbReference type="GO" id="GO:0004519">
    <property type="term" value="F:endonuclease activity"/>
    <property type="evidence" value="ECO:0007669"/>
    <property type="project" value="UniProtKB-KW"/>
</dbReference>
<protein>
    <submittedName>
        <fullName evidence="1">Restriction endonuclease PvuII</fullName>
    </submittedName>
</protein>
<accession>A0A1G4TZ65</accession>
<keyword evidence="2" id="KW-1185">Reference proteome</keyword>
<evidence type="ECO:0000313" key="2">
    <source>
        <dbReference type="Proteomes" id="UP000198601"/>
    </source>
</evidence>
<dbReference type="InterPro" id="IPR038402">
    <property type="entry name" value="PvuII_sf"/>
</dbReference>
<dbReference type="CDD" id="cd22351">
    <property type="entry name" value="PvuII-like"/>
    <property type="match status" value="1"/>
</dbReference>
<reference evidence="2" key="1">
    <citation type="submission" date="2016-10" db="EMBL/GenBank/DDBJ databases">
        <authorList>
            <person name="Varghese N."/>
            <person name="Submissions S."/>
        </authorList>
    </citation>
    <scope>NUCLEOTIDE SEQUENCE [LARGE SCALE GENOMIC DNA]</scope>
    <source>
        <strain evidence="2">CGMCC 1.8946</strain>
    </source>
</reference>
<dbReference type="OrthoDB" id="9814553at2"/>